<evidence type="ECO:0000313" key="1">
    <source>
        <dbReference type="EMBL" id="MPM28819.1"/>
    </source>
</evidence>
<gene>
    <name evidence="1" type="ORF">SDC9_75350</name>
</gene>
<proteinExistence type="predicted"/>
<name>A0A644YKG2_9ZZZZ</name>
<reference evidence="1" key="1">
    <citation type="submission" date="2019-08" db="EMBL/GenBank/DDBJ databases">
        <authorList>
            <person name="Kucharzyk K."/>
            <person name="Murdoch R.W."/>
            <person name="Higgins S."/>
            <person name="Loffler F."/>
        </authorList>
    </citation>
    <scope>NUCLEOTIDE SEQUENCE</scope>
</reference>
<accession>A0A644YKG2</accession>
<dbReference type="AlphaFoldDB" id="A0A644YKG2"/>
<protein>
    <submittedName>
        <fullName evidence="1">Uncharacterized protein</fullName>
    </submittedName>
</protein>
<comment type="caution">
    <text evidence="1">The sequence shown here is derived from an EMBL/GenBank/DDBJ whole genome shotgun (WGS) entry which is preliminary data.</text>
</comment>
<dbReference type="EMBL" id="VSSQ01005356">
    <property type="protein sequence ID" value="MPM28819.1"/>
    <property type="molecule type" value="Genomic_DNA"/>
</dbReference>
<organism evidence="1">
    <name type="scientific">bioreactor metagenome</name>
    <dbReference type="NCBI Taxonomy" id="1076179"/>
    <lineage>
        <taxon>unclassified sequences</taxon>
        <taxon>metagenomes</taxon>
        <taxon>ecological metagenomes</taxon>
    </lineage>
</organism>
<sequence>MVGKNDGRAVADLEVFRRDRNALAAKVFNLLEQLFRIDHRAVAEHVDYAFAEDAGREQVQREFAVFVDNGMPRVIAALITDDHAKIRRDEIDHTAFPLVAPVDTNDCTVCHKKAPFDSRVFF</sequence>